<evidence type="ECO:0000313" key="5">
    <source>
        <dbReference type="Proteomes" id="UP000569018"/>
    </source>
</evidence>
<evidence type="ECO:0000313" key="1">
    <source>
        <dbReference type="EMBL" id="GFP19497.1"/>
    </source>
</evidence>
<dbReference type="Proteomes" id="UP000585609">
    <property type="component" value="Unassembled WGS sequence"/>
</dbReference>
<dbReference type="AlphaFoldDB" id="A0A6V8PK37"/>
<evidence type="ECO:0000313" key="4">
    <source>
        <dbReference type="EMBL" id="GFP40220.1"/>
    </source>
</evidence>
<dbReference type="EMBL" id="BLRW01000333">
    <property type="protein sequence ID" value="GFP24092.1"/>
    <property type="molecule type" value="Genomic_DNA"/>
</dbReference>
<dbReference type="Proteomes" id="UP000569018">
    <property type="component" value="Unassembled WGS sequence"/>
</dbReference>
<protein>
    <recommendedName>
        <fullName evidence="9">Bh protein</fullName>
    </recommendedName>
</protein>
<dbReference type="EMBL" id="BLRZ01000200">
    <property type="protein sequence ID" value="GFP31211.1"/>
    <property type="molecule type" value="Genomic_DNA"/>
</dbReference>
<dbReference type="Proteomes" id="UP000574717">
    <property type="component" value="Unassembled WGS sequence"/>
</dbReference>
<evidence type="ECO:0000313" key="7">
    <source>
        <dbReference type="Proteomes" id="UP000585609"/>
    </source>
</evidence>
<gene>
    <name evidence="1" type="ORF">HKBW3S03_01002</name>
    <name evidence="2" type="ORF">HKBW3S09_01558</name>
    <name evidence="3" type="ORF">HKBW3S34_02130</name>
    <name evidence="4" type="ORF">HKBW3S47_01916</name>
</gene>
<sequence length="109" mass="12718">MTEEIKTILLCLQCGQETEHQLTYRGQYIGSIVCQKCGSKIEMDKERLQEVFSERFLENILSKPHEITEGMKKALLILFPLIPRRLITEPYKVAKEIYEVLTKETEGKK</sequence>
<keyword evidence="8" id="KW-1185">Reference proteome</keyword>
<evidence type="ECO:0000313" key="3">
    <source>
        <dbReference type="EMBL" id="GFP31211.1"/>
    </source>
</evidence>
<reference evidence="5 6" key="1">
    <citation type="journal article" date="2020" name="Front. Microbiol.">
        <title>Single-cell genomics of novel Actinobacteria with the Wood-Ljungdahl pathway discovered in a serpentinizing system.</title>
        <authorList>
            <person name="Merino N."/>
            <person name="Kawai M."/>
            <person name="Boyd E.S."/>
            <person name="Colman D.R."/>
            <person name="McGlynn S.E."/>
            <person name="Nealson K.H."/>
            <person name="Kurokawa K."/>
            <person name="Hongoh Y."/>
        </authorList>
    </citation>
    <scope>NUCLEOTIDE SEQUENCE [LARGE SCALE GENOMIC DNA]</scope>
    <source>
        <strain evidence="1 6">S03</strain>
        <strain evidence="2 7">S09_30</strain>
        <strain evidence="3 8">S34</strain>
        <strain evidence="4 5">S47</strain>
    </source>
</reference>
<dbReference type="Proteomes" id="UP000588083">
    <property type="component" value="Unassembled WGS sequence"/>
</dbReference>
<name>A0A6V8PK37_9ACTN</name>
<accession>A0A6V8PK37</accession>
<comment type="caution">
    <text evidence="3">The sequence shown here is derived from an EMBL/GenBank/DDBJ whole genome shotgun (WGS) entry which is preliminary data.</text>
</comment>
<dbReference type="EMBL" id="BLSD01000171">
    <property type="protein sequence ID" value="GFP40220.1"/>
    <property type="molecule type" value="Genomic_DNA"/>
</dbReference>
<proteinExistence type="predicted"/>
<organism evidence="3 8">
    <name type="scientific">Candidatus Hakubella thermalkaliphila</name>
    <dbReference type="NCBI Taxonomy" id="2754717"/>
    <lineage>
        <taxon>Bacteria</taxon>
        <taxon>Bacillati</taxon>
        <taxon>Actinomycetota</taxon>
        <taxon>Actinomycetota incertae sedis</taxon>
        <taxon>Candidatus Hakubellales</taxon>
        <taxon>Candidatus Hakubellaceae</taxon>
        <taxon>Candidatus Hakubella</taxon>
    </lineage>
</organism>
<evidence type="ECO:0000313" key="8">
    <source>
        <dbReference type="Proteomes" id="UP000588083"/>
    </source>
</evidence>
<evidence type="ECO:0000313" key="6">
    <source>
        <dbReference type="Proteomes" id="UP000574717"/>
    </source>
</evidence>
<dbReference type="RefSeq" id="WP_176236174.1">
    <property type="nucleotide sequence ID" value="NZ_BLRU01000086.1"/>
</dbReference>
<evidence type="ECO:0000313" key="2">
    <source>
        <dbReference type="EMBL" id="GFP24092.1"/>
    </source>
</evidence>
<dbReference type="EMBL" id="BLRU01000086">
    <property type="protein sequence ID" value="GFP19497.1"/>
    <property type="molecule type" value="Genomic_DNA"/>
</dbReference>
<evidence type="ECO:0008006" key="9">
    <source>
        <dbReference type="Google" id="ProtNLM"/>
    </source>
</evidence>